<dbReference type="PANTHER" id="PTHR43025:SF3">
    <property type="entry name" value="MONOGALACTOSYLDIACYLGLYCEROL SYNTHASE 1, CHLOROPLASTIC"/>
    <property type="match status" value="1"/>
</dbReference>
<evidence type="ECO:0000259" key="5">
    <source>
        <dbReference type="Pfam" id="PF06925"/>
    </source>
</evidence>
<dbReference type="PANTHER" id="PTHR43025">
    <property type="entry name" value="MONOGALACTOSYLDIACYLGLYCEROL SYNTHASE"/>
    <property type="match status" value="1"/>
</dbReference>
<name>H0URF8_9BACT</name>
<evidence type="ECO:0000313" key="7">
    <source>
        <dbReference type="Proteomes" id="UP000005730"/>
    </source>
</evidence>
<protein>
    <submittedName>
        <fullName evidence="6">UDP-N-acetylglucosamine:LPS N-acetylglucosamine transferase</fullName>
    </submittedName>
</protein>
<dbReference type="Proteomes" id="UP000005730">
    <property type="component" value="Chromosome"/>
</dbReference>
<keyword evidence="2" id="KW-0328">Glycosyltransferase</keyword>
<dbReference type="InterPro" id="IPR001296">
    <property type="entry name" value="Glyco_trans_1"/>
</dbReference>
<dbReference type="HOGENOM" id="CLU_028367_0_1_0"/>
<dbReference type="Pfam" id="PF00534">
    <property type="entry name" value="Glycos_transf_1"/>
    <property type="match status" value="1"/>
</dbReference>
<evidence type="ECO:0000259" key="4">
    <source>
        <dbReference type="Pfam" id="PF00534"/>
    </source>
</evidence>
<keyword evidence="7" id="KW-1185">Reference proteome</keyword>
<keyword evidence="3 6" id="KW-0808">Transferase</keyword>
<dbReference type="GO" id="GO:0016758">
    <property type="term" value="F:hexosyltransferase activity"/>
    <property type="evidence" value="ECO:0007669"/>
    <property type="project" value="InterPro"/>
</dbReference>
<dbReference type="STRING" id="926567.TheveDRAFT_1809"/>
<dbReference type="AlphaFoldDB" id="H0URF8"/>
<dbReference type="Pfam" id="PF06925">
    <property type="entry name" value="MGDG_synth"/>
    <property type="match status" value="1"/>
</dbReference>
<dbReference type="Gene3D" id="3.40.50.2000">
    <property type="entry name" value="Glycogen Phosphorylase B"/>
    <property type="match status" value="1"/>
</dbReference>
<dbReference type="OrthoDB" id="9815663at2"/>
<dbReference type="InterPro" id="IPR009695">
    <property type="entry name" value="Diacylglyc_glucosyltr_N"/>
</dbReference>
<dbReference type="GO" id="GO:0009247">
    <property type="term" value="P:glycolipid biosynthetic process"/>
    <property type="evidence" value="ECO:0007669"/>
    <property type="project" value="InterPro"/>
</dbReference>
<evidence type="ECO:0000256" key="3">
    <source>
        <dbReference type="ARBA" id="ARBA00022679"/>
    </source>
</evidence>
<evidence type="ECO:0000256" key="1">
    <source>
        <dbReference type="ARBA" id="ARBA00006962"/>
    </source>
</evidence>
<dbReference type="GO" id="GO:0016020">
    <property type="term" value="C:membrane"/>
    <property type="evidence" value="ECO:0007669"/>
    <property type="project" value="GOC"/>
</dbReference>
<dbReference type="InterPro" id="IPR050519">
    <property type="entry name" value="Glycosyltransf_28_UgtP"/>
</dbReference>
<gene>
    <name evidence="6" type="ORF">TheveDRAFT_1809</name>
</gene>
<evidence type="ECO:0000313" key="6">
    <source>
        <dbReference type="EMBL" id="EHM10927.1"/>
    </source>
</evidence>
<dbReference type="eggNOG" id="COG0707">
    <property type="taxonomic scope" value="Bacteria"/>
</dbReference>
<feature type="domain" description="Glycosyl transferase family 1" evidence="4">
    <location>
        <begin position="221"/>
        <end position="350"/>
    </location>
</feature>
<dbReference type="SUPFAM" id="SSF53756">
    <property type="entry name" value="UDP-Glycosyltransferase/glycogen phosphorylase"/>
    <property type="match status" value="1"/>
</dbReference>
<feature type="domain" description="Diacylglycerol glucosyltransferase N-terminal" evidence="5">
    <location>
        <begin position="17"/>
        <end position="182"/>
    </location>
</feature>
<organism evidence="6 7">
    <name type="scientific">Thermanaerovibrio velox DSM 12556</name>
    <dbReference type="NCBI Taxonomy" id="926567"/>
    <lineage>
        <taxon>Bacteria</taxon>
        <taxon>Thermotogati</taxon>
        <taxon>Synergistota</taxon>
        <taxon>Synergistia</taxon>
        <taxon>Synergistales</taxon>
        <taxon>Synergistaceae</taxon>
        <taxon>Thermanaerovibrio</taxon>
    </lineage>
</organism>
<evidence type="ECO:0000256" key="2">
    <source>
        <dbReference type="ARBA" id="ARBA00022676"/>
    </source>
</evidence>
<dbReference type="EMBL" id="CM001377">
    <property type="protein sequence ID" value="EHM10927.1"/>
    <property type="molecule type" value="Genomic_DNA"/>
</dbReference>
<comment type="similarity">
    <text evidence="1">Belongs to the glycosyltransferase 28 family.</text>
</comment>
<accession>H0URF8</accession>
<reference evidence="6 7" key="1">
    <citation type="submission" date="2011-10" db="EMBL/GenBank/DDBJ databases">
        <title>The Noncontiguous Finished genome of Thermanaerovibrio velox DSM 12556.</title>
        <authorList>
            <consortium name="US DOE Joint Genome Institute (JGI-PGF)"/>
            <person name="Lucas S."/>
            <person name="Copeland A."/>
            <person name="Lapidus A."/>
            <person name="Glavina del Rio T."/>
            <person name="Dalin E."/>
            <person name="Tice H."/>
            <person name="Bruce D."/>
            <person name="Goodwin L."/>
            <person name="Pitluck S."/>
            <person name="Peters L."/>
            <person name="Mikhailova N."/>
            <person name="Teshima H."/>
            <person name="Kyrpides N."/>
            <person name="Mavromatis K."/>
            <person name="Ivanova N."/>
            <person name="Markowitz V."/>
            <person name="Cheng J.-F."/>
            <person name="Hugenholtz P."/>
            <person name="Woyke T."/>
            <person name="Wu D."/>
            <person name="Spring S."/>
            <person name="Brambilla E.-M."/>
            <person name="Klenk H.-P."/>
            <person name="Eisen J.A."/>
        </authorList>
    </citation>
    <scope>NUCLEOTIDE SEQUENCE [LARGE SCALE GENOMIC DNA]</scope>
    <source>
        <strain evidence="6 7">DSM 12556</strain>
    </source>
</reference>
<sequence length="370" mass="41637">MARTRIAVLYATVGTGHKTAALALSDWIRTEYPQCQVVCLDVLAFGSPFVKAFIANSYLEMVKRAPRLWGYFYDSMDDPKARDGVLNSINDLTARINLRRLIRRLKTFDPQAMVFSHFFGAGPIAEEFLGRVPVYYLNTDFLSHVFHRNPLFRGWFVASREAVLQYNSDGIYDRVWLTGIPVARSFTSPRPREEALRELGLQDRTTVLVMSGGIGVGPLEEAVEALSKRDSWQVLVVCGNNRSRFNSMSRAFADRRNVRVFGYVDPINPLYEAADAVVMKPGGLSSSEVLCMEKPMFLMDPIPGQEQRNSDYLLENGAAKAIFHVRAADLKVEEVLSDPQARASLISNCRRLKRPFAGRDVARILMENGD</sequence>
<proteinExistence type="inferred from homology"/>
<dbReference type="RefSeq" id="WP_006584421.1">
    <property type="nucleotide sequence ID" value="NZ_CM001377.1"/>
</dbReference>